<dbReference type="AlphaFoldDB" id="A0A6J6FG56"/>
<organism evidence="1">
    <name type="scientific">freshwater metagenome</name>
    <dbReference type="NCBI Taxonomy" id="449393"/>
    <lineage>
        <taxon>unclassified sequences</taxon>
        <taxon>metagenomes</taxon>
        <taxon>ecological metagenomes</taxon>
    </lineage>
</organism>
<dbReference type="EMBL" id="CAEZUI010000005">
    <property type="protein sequence ID" value="CAB4587926.1"/>
    <property type="molecule type" value="Genomic_DNA"/>
</dbReference>
<evidence type="ECO:0000313" key="1">
    <source>
        <dbReference type="EMBL" id="CAB4587926.1"/>
    </source>
</evidence>
<gene>
    <name evidence="1" type="ORF">UFOPK1807_00089</name>
</gene>
<accession>A0A6J6FG56</accession>
<protein>
    <submittedName>
        <fullName evidence="1">Unannotated protein</fullName>
    </submittedName>
</protein>
<proteinExistence type="predicted"/>
<name>A0A6J6FG56_9ZZZZ</name>
<sequence>MKKTIATSLVTTLAMTGFLTISAATPANAATCTSKEIATMKKINLEMVFFTVSGDPGKVYAAIDKANAATKSKTMKTLYANLEEAVSQGYVVNGTASKLWLSLQSKLKYNRC</sequence>
<reference evidence="1" key="1">
    <citation type="submission" date="2020-05" db="EMBL/GenBank/DDBJ databases">
        <authorList>
            <person name="Chiriac C."/>
            <person name="Salcher M."/>
            <person name="Ghai R."/>
            <person name="Kavagutti S V."/>
        </authorList>
    </citation>
    <scope>NUCLEOTIDE SEQUENCE</scope>
</reference>